<evidence type="ECO:0000313" key="2">
    <source>
        <dbReference type="Proteomes" id="UP000324326"/>
    </source>
</evidence>
<dbReference type="Proteomes" id="UP000324326">
    <property type="component" value="Unassembled WGS sequence"/>
</dbReference>
<accession>A0A5M8RGI2</accession>
<comment type="caution">
    <text evidence="1">The sequence shown here is derived from an EMBL/GenBank/DDBJ whole genome shotgun (WGS) entry which is preliminary data.</text>
</comment>
<dbReference type="RefSeq" id="WP_150150000.1">
    <property type="nucleotide sequence ID" value="NZ_QSND01000007.1"/>
</dbReference>
<name>A0A5M8RGI2_9BACI</name>
<evidence type="ECO:0000313" key="1">
    <source>
        <dbReference type="EMBL" id="KAA6446951.1"/>
    </source>
</evidence>
<gene>
    <name evidence="1" type="ORF">DX927_23150</name>
</gene>
<dbReference type="AlphaFoldDB" id="A0A5M8RGI2"/>
<dbReference type="EMBL" id="QSND01000007">
    <property type="protein sequence ID" value="KAA6446951.1"/>
    <property type="molecule type" value="Genomic_DNA"/>
</dbReference>
<protein>
    <submittedName>
        <fullName evidence="1">Uncharacterized protein</fullName>
    </submittedName>
</protein>
<reference evidence="1 2" key="1">
    <citation type="submission" date="2018-08" db="EMBL/GenBank/DDBJ databases">
        <title>Bacillus phenotypic plasticity.</title>
        <authorList>
            <person name="Hurtado E."/>
        </authorList>
    </citation>
    <scope>NUCLEOTIDE SEQUENCE [LARGE SCALE GENOMIC DNA]</scope>
    <source>
        <strain evidence="1 2">427</strain>
    </source>
</reference>
<proteinExistence type="predicted"/>
<organism evidence="1 2">
    <name type="scientific">Bacillus swezeyi</name>
    <dbReference type="NCBI Taxonomy" id="1925020"/>
    <lineage>
        <taxon>Bacteria</taxon>
        <taxon>Bacillati</taxon>
        <taxon>Bacillota</taxon>
        <taxon>Bacilli</taxon>
        <taxon>Bacillales</taxon>
        <taxon>Bacillaceae</taxon>
        <taxon>Bacillus</taxon>
    </lineage>
</organism>
<sequence>MNFVKPQKRNRRDLLTRLDELSVYCKGCAKNIPNKYACGDCKIAKELKEIGQQLENLRQNKIRETLKKGPEMKKADIIFLLNKDVSKSLIQKKLRISQDAYYALEKAWNLKK</sequence>